<dbReference type="EMBL" id="JBEVYD010000004">
    <property type="protein sequence ID" value="KAL3233612.1"/>
    <property type="molecule type" value="Genomic_DNA"/>
</dbReference>
<evidence type="ECO:0000256" key="1">
    <source>
        <dbReference type="ARBA" id="ARBA00004141"/>
    </source>
</evidence>
<feature type="transmembrane region" description="Helical" evidence="5">
    <location>
        <begin position="416"/>
        <end position="436"/>
    </location>
</feature>
<accession>A0ABR4NXJ7</accession>
<dbReference type="InterPro" id="IPR001902">
    <property type="entry name" value="SLC26A/SulP_fam"/>
</dbReference>
<feature type="transmembrane region" description="Helical" evidence="5">
    <location>
        <begin position="295"/>
        <end position="312"/>
    </location>
</feature>
<name>A0ABR4NXJ7_9SACH</name>
<feature type="transmembrane region" description="Helical" evidence="5">
    <location>
        <begin position="129"/>
        <end position="149"/>
    </location>
</feature>
<feature type="transmembrane region" description="Helical" evidence="5">
    <location>
        <begin position="177"/>
        <end position="197"/>
    </location>
</feature>
<evidence type="ECO:0000313" key="7">
    <source>
        <dbReference type="EMBL" id="KAL3233612.1"/>
    </source>
</evidence>
<keyword evidence="2 5" id="KW-0812">Transmembrane</keyword>
<evidence type="ECO:0000256" key="4">
    <source>
        <dbReference type="ARBA" id="ARBA00023136"/>
    </source>
</evidence>
<keyword evidence="8" id="KW-1185">Reference proteome</keyword>
<gene>
    <name evidence="7" type="ORF">RNJ44_03652</name>
</gene>
<feature type="transmembrane region" description="Helical" evidence="5">
    <location>
        <begin position="387"/>
        <end position="410"/>
    </location>
</feature>
<feature type="domain" description="STAS" evidence="6">
    <location>
        <begin position="549"/>
        <end position="698"/>
    </location>
</feature>
<dbReference type="CDD" id="cd07042">
    <property type="entry name" value="STAS_SulP_like_sulfate_transporter"/>
    <property type="match status" value="1"/>
</dbReference>
<dbReference type="PANTHER" id="PTHR11814">
    <property type="entry name" value="SULFATE TRANSPORTER"/>
    <property type="match status" value="1"/>
</dbReference>
<dbReference type="SUPFAM" id="SSF52091">
    <property type="entry name" value="SpoIIaa-like"/>
    <property type="match status" value="1"/>
</dbReference>
<dbReference type="Gene3D" id="3.30.750.24">
    <property type="entry name" value="STAS domain"/>
    <property type="match status" value="1"/>
</dbReference>
<evidence type="ECO:0000256" key="2">
    <source>
        <dbReference type="ARBA" id="ARBA00022692"/>
    </source>
</evidence>
<feature type="transmembrane region" description="Helical" evidence="5">
    <location>
        <begin position="443"/>
        <end position="464"/>
    </location>
</feature>
<evidence type="ECO:0000313" key="8">
    <source>
        <dbReference type="Proteomes" id="UP001623330"/>
    </source>
</evidence>
<feature type="transmembrane region" description="Helical" evidence="5">
    <location>
        <begin position="266"/>
        <end position="283"/>
    </location>
</feature>
<dbReference type="InterPro" id="IPR018045">
    <property type="entry name" value="S04_transporter_CS"/>
</dbReference>
<dbReference type="InterPro" id="IPR002645">
    <property type="entry name" value="STAS_dom"/>
</dbReference>
<comment type="caution">
    <text evidence="7">The sequence shown here is derived from an EMBL/GenBank/DDBJ whole genome shotgun (WGS) entry which is preliminary data.</text>
</comment>
<keyword evidence="4 5" id="KW-0472">Membrane</keyword>
<dbReference type="Proteomes" id="UP001623330">
    <property type="component" value="Unassembled WGS sequence"/>
</dbReference>
<sequence length="730" mass="80594">MKPPTLLPVDEVRYGSIDASLPDKDKATGIWVPDSVRRASTADSLRRPDGIQANGVIPVKKVDRNNIETQPTIKDLLPYYLPFMSWAPMYTWDKFFGDLVAGISLASFQIPLALSYATSIAHVEPICGLYSLAFTPLVYAVFGSVPQMIVGPESAISLVVGQATEQFSAHSKDVDTITISMMITFISGIVLLFLGTIRLGFLGNILSKALLRGFISSVGLVMIINSLVSELKLNKILKEVEGHYHTPVGKVLFLIRYSSEYYHKPTALLSLICFLILITMRILKKKVMKHHRWLIFVPEILIVVAASIYLSLRYDFKHSYGISTIGDFKTDGFGVVGNPLATENRWLYSPLLNSGLAVAMLGFFESTTASKSLGSDYNLAYSSNRELIALGTMNVVGSIFGALPSFGGYGRSKVNVFSGGKTVISGAIVGIITLLTTQLLLPIIHYTPTCVLAVITTIIGISLLEEIPGDFRFHLRCHGYSELTVFTLTFIATLCHSVELGVTVGCIYSIIIIVKHSALSRIQILAKMEGSDRFVNIDDYFKNVSQDGEQAELEEFEHCFIVKIPEPLTFTNGEDLRSRLNRLERFGAVHVHPGRPDILEADEMEFLIFDLEGMTSMDSGSTQILSEIIESYVNRNVRVYLTRVSKHKIIRERLKSSGILDIVEKVRVEGSSSSQSNVDDAIRSTPFFSGIEEALYVIERTNLNRGSIGEFSTDGTCSIISRTLVNSNLV</sequence>
<keyword evidence="3 5" id="KW-1133">Transmembrane helix</keyword>
<feature type="transmembrane region" description="Helical" evidence="5">
    <location>
        <begin position="209"/>
        <end position="228"/>
    </location>
</feature>
<evidence type="ECO:0000259" key="6">
    <source>
        <dbReference type="PROSITE" id="PS50801"/>
    </source>
</evidence>
<comment type="subcellular location">
    <subcellularLocation>
        <location evidence="1">Membrane</location>
        <topology evidence="1">Multi-pass membrane protein</topology>
    </subcellularLocation>
</comment>
<evidence type="ECO:0000256" key="3">
    <source>
        <dbReference type="ARBA" id="ARBA00022989"/>
    </source>
</evidence>
<protein>
    <submittedName>
        <fullName evidence="7">Sulfate transporter</fullName>
    </submittedName>
</protein>
<feature type="transmembrane region" description="Helical" evidence="5">
    <location>
        <begin position="484"/>
        <end position="514"/>
    </location>
</feature>
<dbReference type="PROSITE" id="PS01130">
    <property type="entry name" value="SLC26A"/>
    <property type="match status" value="1"/>
</dbReference>
<evidence type="ECO:0000256" key="5">
    <source>
        <dbReference type="SAM" id="Phobius"/>
    </source>
</evidence>
<dbReference type="Pfam" id="PF00916">
    <property type="entry name" value="Sulfate_transp"/>
    <property type="match status" value="1"/>
</dbReference>
<feature type="transmembrane region" description="Helical" evidence="5">
    <location>
        <begin position="95"/>
        <end position="117"/>
    </location>
</feature>
<dbReference type="InterPro" id="IPR036513">
    <property type="entry name" value="STAS_dom_sf"/>
</dbReference>
<dbReference type="InterPro" id="IPR011547">
    <property type="entry name" value="SLC26A/SulP_dom"/>
</dbReference>
<proteinExistence type="predicted"/>
<organism evidence="7 8">
    <name type="scientific">Nakaseomyces bracarensis</name>
    <dbReference type="NCBI Taxonomy" id="273131"/>
    <lineage>
        <taxon>Eukaryota</taxon>
        <taxon>Fungi</taxon>
        <taxon>Dikarya</taxon>
        <taxon>Ascomycota</taxon>
        <taxon>Saccharomycotina</taxon>
        <taxon>Saccharomycetes</taxon>
        <taxon>Saccharomycetales</taxon>
        <taxon>Saccharomycetaceae</taxon>
        <taxon>Nakaseomyces</taxon>
    </lineage>
</organism>
<dbReference type="Pfam" id="PF01740">
    <property type="entry name" value="STAS"/>
    <property type="match status" value="1"/>
</dbReference>
<reference evidence="7 8" key="1">
    <citation type="submission" date="2024-05" db="EMBL/GenBank/DDBJ databases">
        <title>Long read based assembly of the Candida bracarensis genome reveals expanded adhesin content.</title>
        <authorList>
            <person name="Marcet-Houben M."/>
            <person name="Ksiezopolska E."/>
            <person name="Gabaldon T."/>
        </authorList>
    </citation>
    <scope>NUCLEOTIDE SEQUENCE [LARGE SCALE GENOMIC DNA]</scope>
    <source>
        <strain evidence="7 8">CBM6</strain>
    </source>
</reference>
<dbReference type="PROSITE" id="PS50801">
    <property type="entry name" value="STAS"/>
    <property type="match status" value="1"/>
</dbReference>